<evidence type="ECO:0000313" key="2">
    <source>
        <dbReference type="EMBL" id="USH00445.1"/>
    </source>
</evidence>
<dbReference type="SUPFAM" id="SSF89447">
    <property type="entry name" value="AbrB/MazE/MraZ-like"/>
    <property type="match status" value="2"/>
</dbReference>
<proteinExistence type="predicted"/>
<dbReference type="Pfam" id="PF04014">
    <property type="entry name" value="MazE_antitoxin"/>
    <property type="match status" value="1"/>
</dbReference>
<feature type="domain" description="SpoVT-AbrB" evidence="1">
    <location>
        <begin position="55"/>
        <end position="83"/>
    </location>
</feature>
<dbReference type="NCBIfam" id="TIGR01439">
    <property type="entry name" value="lp_hng_hel_AbrB"/>
    <property type="match status" value="1"/>
</dbReference>
<dbReference type="Gene3D" id="2.10.260.10">
    <property type="match status" value="2"/>
</dbReference>
<dbReference type="GO" id="GO:0003677">
    <property type="term" value="F:DNA binding"/>
    <property type="evidence" value="ECO:0007669"/>
    <property type="project" value="InterPro"/>
</dbReference>
<dbReference type="PANTHER" id="PTHR34860">
    <property type="entry name" value="REPRESSOR-LIKE PROTEIN SSO7C3"/>
    <property type="match status" value="1"/>
</dbReference>
<dbReference type="InterPro" id="IPR007159">
    <property type="entry name" value="SpoVT-AbrB_dom"/>
</dbReference>
<accession>A0A9E7SD56</accession>
<sequence>MEVLAKFHVIVHKIGRIIIPVGTRKFYGIEHGDFVEVKILKYENNKKPREGTFTARVGEQGSIFIPKPLREIMDIKPGDVIEVLLLAHYKAKEVQTK</sequence>
<dbReference type="InterPro" id="IPR037914">
    <property type="entry name" value="SpoVT-AbrB_sf"/>
</dbReference>
<organism evidence="2 3">
    <name type="scientific">Thermococcus argininiproducens</name>
    <dbReference type="NCBI Taxonomy" id="2866384"/>
    <lineage>
        <taxon>Archaea</taxon>
        <taxon>Methanobacteriati</taxon>
        <taxon>Methanobacteriota</taxon>
        <taxon>Thermococci</taxon>
        <taxon>Thermococcales</taxon>
        <taxon>Thermococcaceae</taxon>
        <taxon>Thermococcus</taxon>
    </lineage>
</organism>
<dbReference type="Proteomes" id="UP001056425">
    <property type="component" value="Chromosome"/>
</dbReference>
<dbReference type="PANTHER" id="PTHR34860:SF6">
    <property type="entry name" value="REPRESSOR-LIKE PROTEIN SSO7C3"/>
    <property type="match status" value="1"/>
</dbReference>
<dbReference type="InterPro" id="IPR052975">
    <property type="entry name" value="Repressor-like_regulatory"/>
</dbReference>
<dbReference type="GeneID" id="72777277"/>
<evidence type="ECO:0000313" key="3">
    <source>
        <dbReference type="Proteomes" id="UP001056425"/>
    </source>
</evidence>
<reference evidence="2 3" key="1">
    <citation type="submission" date="2021-08" db="EMBL/GenBank/DDBJ databases">
        <title>Thermococcus onnuriiensis IOH2.</title>
        <authorList>
            <person name="Park Y.-J."/>
        </authorList>
    </citation>
    <scope>NUCLEOTIDE SEQUENCE [LARGE SCALE GENOMIC DNA]</scope>
    <source>
        <strain evidence="2 3">IOH2</strain>
    </source>
</reference>
<dbReference type="KEGG" id="thei:K1720_02995"/>
<keyword evidence="3" id="KW-1185">Reference proteome</keyword>
<gene>
    <name evidence="2" type="ORF">K1720_02995</name>
</gene>
<dbReference type="AlphaFoldDB" id="A0A9E7SD56"/>
<evidence type="ECO:0000259" key="1">
    <source>
        <dbReference type="Pfam" id="PF04014"/>
    </source>
</evidence>
<dbReference type="PIRSF" id="PIRSF019240">
    <property type="entry name" value="UCP019240_SpoVT/AbrB-related"/>
    <property type="match status" value="1"/>
</dbReference>
<name>A0A9E7SD56_9EURY</name>
<protein>
    <submittedName>
        <fullName evidence="2">AbrB family transcriptional regulator</fullName>
    </submittedName>
</protein>
<dbReference type="EMBL" id="CP080572">
    <property type="protein sequence ID" value="USH00445.1"/>
    <property type="molecule type" value="Genomic_DNA"/>
</dbReference>
<dbReference type="InterPro" id="IPR016752">
    <property type="entry name" value="UCP019240_SpoVT/AbrB-related"/>
</dbReference>
<dbReference type="RefSeq" id="WP_251949795.1">
    <property type="nucleotide sequence ID" value="NZ_CP080572.1"/>
</dbReference>